<dbReference type="GO" id="GO:0000055">
    <property type="term" value="P:ribosomal large subunit export from nucleus"/>
    <property type="evidence" value="ECO:0007669"/>
    <property type="project" value="TreeGrafter"/>
</dbReference>
<feature type="compositionally biased region" description="Polar residues" evidence="3">
    <location>
        <begin position="1366"/>
        <end position="1375"/>
    </location>
</feature>
<dbReference type="Proteomes" id="UP001054889">
    <property type="component" value="Unassembled WGS sequence"/>
</dbReference>
<keyword evidence="2" id="KW-0067">ATP-binding</keyword>
<accession>A0AAV5EE17</accession>
<name>A0AAV5EE17_ELECO</name>
<dbReference type="GO" id="GO:0005634">
    <property type="term" value="C:nucleus"/>
    <property type="evidence" value="ECO:0007669"/>
    <property type="project" value="TreeGrafter"/>
</dbReference>
<feature type="region of interest" description="Disordered" evidence="3">
    <location>
        <begin position="1237"/>
        <end position="1523"/>
    </location>
</feature>
<protein>
    <recommendedName>
        <fullName evidence="6">Midasin</fullName>
    </recommendedName>
</protein>
<evidence type="ECO:0008006" key="6">
    <source>
        <dbReference type="Google" id="ProtNLM"/>
    </source>
</evidence>
<dbReference type="PANTHER" id="PTHR48103">
    <property type="entry name" value="MIDASIN-RELATED"/>
    <property type="match status" value="1"/>
</dbReference>
<feature type="compositionally biased region" description="Acidic residues" evidence="3">
    <location>
        <begin position="1297"/>
        <end position="1330"/>
    </location>
</feature>
<comment type="caution">
    <text evidence="4">The sequence shown here is derived from an EMBL/GenBank/DDBJ whole genome shotgun (WGS) entry which is preliminary data.</text>
</comment>
<dbReference type="PANTHER" id="PTHR48103:SF2">
    <property type="entry name" value="MIDASIN"/>
    <property type="match status" value="1"/>
</dbReference>
<keyword evidence="1" id="KW-0547">Nucleotide-binding</keyword>
<proteinExistence type="predicted"/>
<evidence type="ECO:0000313" key="5">
    <source>
        <dbReference type="Proteomes" id="UP001054889"/>
    </source>
</evidence>
<feature type="compositionally biased region" description="Acidic residues" evidence="3">
    <location>
        <begin position="1450"/>
        <end position="1459"/>
    </location>
</feature>
<feature type="compositionally biased region" description="Polar residues" evidence="3">
    <location>
        <begin position="1509"/>
        <end position="1521"/>
    </location>
</feature>
<evidence type="ECO:0000256" key="1">
    <source>
        <dbReference type="ARBA" id="ARBA00022741"/>
    </source>
</evidence>
<feature type="compositionally biased region" description="Basic and acidic residues" evidence="3">
    <location>
        <begin position="1279"/>
        <end position="1296"/>
    </location>
</feature>
<feature type="compositionally biased region" description="Acidic residues" evidence="3">
    <location>
        <begin position="1406"/>
        <end position="1420"/>
    </location>
</feature>
<evidence type="ECO:0000256" key="3">
    <source>
        <dbReference type="SAM" id="MobiDB-lite"/>
    </source>
</evidence>
<reference evidence="4" key="2">
    <citation type="submission" date="2021-12" db="EMBL/GenBank/DDBJ databases">
        <title>Resequencing data analysis of finger millet.</title>
        <authorList>
            <person name="Hatakeyama M."/>
            <person name="Aluri S."/>
            <person name="Balachadran M.T."/>
            <person name="Sivarajan S.R."/>
            <person name="Poveda L."/>
            <person name="Shimizu-Inatsugi R."/>
            <person name="Schlapbach R."/>
            <person name="Sreeman S.M."/>
            <person name="Shimizu K.K."/>
        </authorList>
    </citation>
    <scope>NUCLEOTIDE SEQUENCE</scope>
</reference>
<feature type="compositionally biased region" description="Acidic residues" evidence="3">
    <location>
        <begin position="1385"/>
        <end position="1398"/>
    </location>
</feature>
<reference evidence="4" key="1">
    <citation type="journal article" date="2018" name="DNA Res.">
        <title>Multiple hybrid de novo genome assembly of finger millet, an orphan allotetraploid crop.</title>
        <authorList>
            <person name="Hatakeyama M."/>
            <person name="Aluri S."/>
            <person name="Balachadran M.T."/>
            <person name="Sivarajan S.R."/>
            <person name="Patrignani A."/>
            <person name="Gruter S."/>
            <person name="Poveda L."/>
            <person name="Shimizu-Inatsugi R."/>
            <person name="Baeten J."/>
            <person name="Francoijs K.J."/>
            <person name="Nataraja K.N."/>
            <person name="Reddy Y.A.N."/>
            <person name="Phadnis S."/>
            <person name="Ravikumar R.L."/>
            <person name="Schlapbach R."/>
            <person name="Sreeman S.M."/>
            <person name="Shimizu K.K."/>
        </authorList>
    </citation>
    <scope>NUCLEOTIDE SEQUENCE</scope>
</reference>
<dbReference type="GO" id="GO:0000027">
    <property type="term" value="P:ribosomal large subunit assembly"/>
    <property type="evidence" value="ECO:0007669"/>
    <property type="project" value="TreeGrafter"/>
</dbReference>
<feature type="compositionally biased region" description="Acidic residues" evidence="3">
    <location>
        <begin position="1472"/>
        <end position="1488"/>
    </location>
</feature>
<sequence length="1537" mass="174310">MRSKEREIIVNSECLLKYAMSYSLESSSRSPLEYIQHQIIWWICQAWDTVDSNVHVKIASVILEMWYNYHSALWTYCSGNPKVLYSVTHDEPCELVHLTKMAAINTIMQQDLHVVDYLKNCIMLRISSRNLWEGVSYMGSLVGNLHSAADSLFKQIIFVHKKHFKEEDYNQLEAVLQQTKHYLEKEDLNSVCALVSSSSHEVLASLSGSDKLIEFLLVDLYSPNSRDSLLHTGAAWLHLGELRFRLLLSSYCPDPVFESTYQHSQICEKISLVELEGKVVFRPQQSKHKSLVAACFEFEERLSDCKDLLSNLNCKGVGQLEIDRITSMNFIKRLTEEYGEYADLIQPIQVAVYEMKLGLAIALAGSLQREYLKKIKEDDIKRVLDTVYAFMQFPSGSVTGRVVSDSDITDLMNYAIDDRPGRYCNFHDVDILKKLAAVSSQLNVGKVDKVKSHSEMLISIHHISLVRTTYCVSCSLIMDKTSYQSLKDTFDNFTSMWIDMKSHLKAKENEDSQYYRFRSRIINIQDIFAEDVPSLLDMDTEGNGVLDNEEKLEHEFFRITERIDEDDVVVEEIWDLIPESTLNCIVTIHNQLFGSPDLFDKPNKCQISDAQKIQYFMESYELGTRVLKDHLSSIFLLVYSWQKLELDCWPILLEEVQGKYEANAVKLWFPLRALLTQTCGVPTDEDLSVIKSVEEFVQTSNLGEFKRRLHLLLAFHGEISCGVCVGAYLSIPMKKIQNILYNVFGYYMQFLSLVLGQIEAVKGSIEKELKDQDVLQKPVMVLLDEEAKSRKVPCWLDPQGPESQFPVDTEKFNNRFSWYSDWASQTCNSLQNMQHTTVTAINVPLVKEYEDVIHNVNCGKDKTELNDRLKFFWAALERICGAANFSNTLKHGKKNQKKTALSNLFKTLEECGLSKHRPIGHEWGDELAALSPLFLENSYDTVHLLQQVCSPKTLEDVDSSLLSTDNWKHANQQYFKCLAMMQELRQVSFKFNKDLGLEEDLLDKYLLGSNNIFAGSRNKMPLATREMEQLVAENCQLIDLLREDMRGLFDQDISMRSIKKILLSRLEELLEKDQVAVGNSKEVDEDDHRLCSNVLQMLEASYAEILKETFLLAVGVVGKLTDLERSNAGEEISSVGTITSWKDILQSYAVNLKLDHICDASEKLCSIVRRLVGYNPEMRDSIEVHLTHLHAWLDVIQSSAEGILSELLEAHRTTSEVTHALGGLLIYVLAEGFGSTEDTAEDSADERQQDATGTGMGEGEGQESVSSKIDDPSLIDGTDNEKEATCKPDQPPKNDDNAIEAEEDFTGELSDISEDPEGNDSGDEDDDMDLDNQMGDTGDTSEVVGKKCWDKDEDDDPKTSTEKYDSGSSAKGTEQNDSELRANDDSVEDQDPMETDCDEQGKDSNLEDEPNPCEETDLNTDDVMNKDDAYDDRTGPELPEPENDFKDGNMEEQEQNDQIDDGKEEIGSEEAQQAEEEPDATDDIEEGDTAQHGDNTVDDEGEHIEDANMETNNIDKQQIDGTDSLMHPSQVYSLIIY</sequence>
<dbReference type="EMBL" id="BQKI01000075">
    <property type="protein sequence ID" value="GJN20772.1"/>
    <property type="molecule type" value="Genomic_DNA"/>
</dbReference>
<dbReference type="GO" id="GO:0030687">
    <property type="term" value="C:preribosome, large subunit precursor"/>
    <property type="evidence" value="ECO:0007669"/>
    <property type="project" value="TreeGrafter"/>
</dbReference>
<organism evidence="4 5">
    <name type="scientific">Eleusine coracana subsp. coracana</name>
    <dbReference type="NCBI Taxonomy" id="191504"/>
    <lineage>
        <taxon>Eukaryota</taxon>
        <taxon>Viridiplantae</taxon>
        <taxon>Streptophyta</taxon>
        <taxon>Embryophyta</taxon>
        <taxon>Tracheophyta</taxon>
        <taxon>Spermatophyta</taxon>
        <taxon>Magnoliopsida</taxon>
        <taxon>Liliopsida</taxon>
        <taxon>Poales</taxon>
        <taxon>Poaceae</taxon>
        <taxon>PACMAD clade</taxon>
        <taxon>Chloridoideae</taxon>
        <taxon>Cynodonteae</taxon>
        <taxon>Eleusininae</taxon>
        <taxon>Eleusine</taxon>
    </lineage>
</organism>
<gene>
    <name evidence="4" type="primary">gb08190</name>
    <name evidence="4" type="ORF">PR202_gb08190</name>
</gene>
<dbReference type="GO" id="GO:0005524">
    <property type="term" value="F:ATP binding"/>
    <property type="evidence" value="ECO:0007669"/>
    <property type="project" value="UniProtKB-KW"/>
</dbReference>
<keyword evidence="5" id="KW-1185">Reference proteome</keyword>
<evidence type="ECO:0000313" key="4">
    <source>
        <dbReference type="EMBL" id="GJN20772.1"/>
    </source>
</evidence>
<evidence type="ECO:0000256" key="2">
    <source>
        <dbReference type="ARBA" id="ARBA00022840"/>
    </source>
</evidence>
<feature type="compositionally biased region" description="Basic and acidic residues" evidence="3">
    <location>
        <begin position="1423"/>
        <end position="1435"/>
    </location>
</feature>